<comment type="subunit">
    <text evidence="12">Homodimers. Component of the subcortical maternal complex (SCMC), at least composed of NLRP5, KHDC3, OOEP, and TLE6. Within the complex, interacts with NLRP5, KHDC3 and OOEP. The SCMC may facilitate translocation of its components between the nuclear and cytoplasmic compartments. As part of the SCMC interacts with the SCMC-associated protein ZBED3. As part of the SCMC interacts with the SCMC-associated protein NLRP4F. As part of the SCMC interacts with the SCMC-associated protein CFL1/Cofilin-1. Interacts with FOXG1/BF-1; the interaction inhibits TLE1 interaction with FOXG1/BF-1. Interacts with NFATC1. Interacts with PAX6.</text>
</comment>
<accession>A0A7J8BW53</accession>
<dbReference type="GO" id="GO:0003714">
    <property type="term" value="F:transcription corepressor activity"/>
    <property type="evidence" value="ECO:0007669"/>
    <property type="project" value="TreeGrafter"/>
</dbReference>
<dbReference type="GO" id="GO:0140089">
    <property type="term" value="P:protein storage"/>
    <property type="evidence" value="ECO:0007669"/>
    <property type="project" value="UniProtKB-ARBA"/>
</dbReference>
<evidence type="ECO:0000256" key="10">
    <source>
        <dbReference type="ARBA" id="ARBA00023242"/>
    </source>
</evidence>
<gene>
    <name evidence="13" type="ORF">HJG63_019277</name>
</gene>
<evidence type="ECO:0000256" key="6">
    <source>
        <dbReference type="ARBA" id="ARBA00022574"/>
    </source>
</evidence>
<comment type="similarity">
    <text evidence="3">Belongs to the WD repeat Groucho/TLE family.</text>
</comment>
<dbReference type="GO" id="GO:0106333">
    <property type="term" value="C:subcortical maternal complex"/>
    <property type="evidence" value="ECO:0007669"/>
    <property type="project" value="UniProtKB-ARBA"/>
</dbReference>
<name>A0A7J8BW53_ROUAE</name>
<organism evidence="13 14">
    <name type="scientific">Rousettus aegyptiacus</name>
    <name type="common">Egyptian fruit bat</name>
    <name type="synonym">Pteropus aegyptiacus</name>
    <dbReference type="NCBI Taxonomy" id="9407"/>
    <lineage>
        <taxon>Eukaryota</taxon>
        <taxon>Metazoa</taxon>
        <taxon>Chordata</taxon>
        <taxon>Craniata</taxon>
        <taxon>Vertebrata</taxon>
        <taxon>Euteleostomi</taxon>
        <taxon>Mammalia</taxon>
        <taxon>Eutheria</taxon>
        <taxon>Laurasiatheria</taxon>
        <taxon>Chiroptera</taxon>
        <taxon>Yinpterochiroptera</taxon>
        <taxon>Pteropodoidea</taxon>
        <taxon>Pteropodidae</taxon>
        <taxon>Rousettinae</taxon>
        <taxon>Rousettus</taxon>
    </lineage>
</organism>
<evidence type="ECO:0000256" key="3">
    <source>
        <dbReference type="ARBA" id="ARBA00005969"/>
    </source>
</evidence>
<keyword evidence="14" id="KW-1185">Reference proteome</keyword>
<keyword evidence="8" id="KW-0805">Transcription regulation</keyword>
<dbReference type="GO" id="GO:0140094">
    <property type="term" value="F:structural constituent of cytoplasmic lattice"/>
    <property type="evidence" value="ECO:0007669"/>
    <property type="project" value="UniProtKB-ARBA"/>
</dbReference>
<dbReference type="AlphaFoldDB" id="A0A7J8BW53"/>
<evidence type="ECO:0000256" key="4">
    <source>
        <dbReference type="ARBA" id="ARBA00022490"/>
    </source>
</evidence>
<evidence type="ECO:0000313" key="13">
    <source>
        <dbReference type="EMBL" id="KAF6402696.1"/>
    </source>
</evidence>
<dbReference type="Pfam" id="PF00400">
    <property type="entry name" value="WD40"/>
    <property type="match status" value="1"/>
</dbReference>
<dbReference type="PANTHER" id="PTHR10814">
    <property type="entry name" value="TRANSDUCIN-LIKE ENHANCER PROTEIN"/>
    <property type="match status" value="1"/>
</dbReference>
<dbReference type="InterPro" id="IPR036322">
    <property type="entry name" value="WD40_repeat_dom_sf"/>
</dbReference>
<dbReference type="InterPro" id="IPR009146">
    <property type="entry name" value="Groucho_enhance"/>
</dbReference>
<comment type="subcellular location">
    <subcellularLocation>
        <location evidence="2">Cytoplasm</location>
    </subcellularLocation>
    <subcellularLocation>
        <location evidence="1">Nucleus</location>
    </subcellularLocation>
</comment>
<evidence type="ECO:0000256" key="7">
    <source>
        <dbReference type="ARBA" id="ARBA00022737"/>
    </source>
</evidence>
<dbReference type="GO" id="GO:0032502">
    <property type="term" value="P:developmental process"/>
    <property type="evidence" value="ECO:0007669"/>
    <property type="project" value="UniProtKB-ARBA"/>
</dbReference>
<dbReference type="SMART" id="SM00320">
    <property type="entry name" value="WD40"/>
    <property type="match status" value="6"/>
</dbReference>
<dbReference type="GO" id="GO:0005667">
    <property type="term" value="C:transcription regulator complex"/>
    <property type="evidence" value="ECO:0007669"/>
    <property type="project" value="TreeGrafter"/>
</dbReference>
<evidence type="ECO:0000256" key="2">
    <source>
        <dbReference type="ARBA" id="ARBA00004496"/>
    </source>
</evidence>
<evidence type="ECO:0000256" key="5">
    <source>
        <dbReference type="ARBA" id="ARBA00022553"/>
    </source>
</evidence>
<evidence type="ECO:0000256" key="9">
    <source>
        <dbReference type="ARBA" id="ARBA00023163"/>
    </source>
</evidence>
<dbReference type="Gene3D" id="2.130.10.10">
    <property type="entry name" value="YVTN repeat-like/Quinoprotein amine dehydrogenase"/>
    <property type="match status" value="1"/>
</dbReference>
<evidence type="ECO:0000256" key="8">
    <source>
        <dbReference type="ARBA" id="ARBA00023015"/>
    </source>
</evidence>
<dbReference type="FunFam" id="2.130.10.10:FF:000546">
    <property type="entry name" value="TLE family member 6, subcortical maternal complex member"/>
    <property type="match status" value="1"/>
</dbReference>
<dbReference type="InterPro" id="IPR001680">
    <property type="entry name" value="WD40_rpt"/>
</dbReference>
<dbReference type="GO" id="GO:0005634">
    <property type="term" value="C:nucleus"/>
    <property type="evidence" value="ECO:0007669"/>
    <property type="project" value="UniProtKB-SubCell"/>
</dbReference>
<keyword evidence="7" id="KW-0677">Repeat</keyword>
<evidence type="ECO:0000313" key="14">
    <source>
        <dbReference type="Proteomes" id="UP000593571"/>
    </source>
</evidence>
<keyword evidence="4" id="KW-0963">Cytoplasm</keyword>
<evidence type="ECO:0000256" key="1">
    <source>
        <dbReference type="ARBA" id="ARBA00004123"/>
    </source>
</evidence>
<dbReference type="InterPro" id="IPR015943">
    <property type="entry name" value="WD40/YVTN_repeat-like_dom_sf"/>
</dbReference>
<keyword evidence="10" id="KW-0539">Nucleus</keyword>
<reference evidence="13 14" key="1">
    <citation type="journal article" date="2020" name="Nature">
        <title>Six reference-quality genomes reveal evolution of bat adaptations.</title>
        <authorList>
            <person name="Jebb D."/>
            <person name="Huang Z."/>
            <person name="Pippel M."/>
            <person name="Hughes G.M."/>
            <person name="Lavrichenko K."/>
            <person name="Devanna P."/>
            <person name="Winkler S."/>
            <person name="Jermiin L.S."/>
            <person name="Skirmuntt E.C."/>
            <person name="Katzourakis A."/>
            <person name="Burkitt-Gray L."/>
            <person name="Ray D.A."/>
            <person name="Sullivan K.A.M."/>
            <person name="Roscito J.G."/>
            <person name="Kirilenko B.M."/>
            <person name="Davalos L.M."/>
            <person name="Corthals A.P."/>
            <person name="Power M.L."/>
            <person name="Jones G."/>
            <person name="Ransome R.D."/>
            <person name="Dechmann D.K.N."/>
            <person name="Locatelli A.G."/>
            <person name="Puechmaille S.J."/>
            <person name="Fedrigo O."/>
            <person name="Jarvis E.D."/>
            <person name="Hiller M."/>
            <person name="Vernes S.C."/>
            <person name="Myers E.W."/>
            <person name="Teeling E.C."/>
        </authorList>
    </citation>
    <scope>NUCLEOTIDE SEQUENCE [LARGE SCALE GENOMIC DNA]</scope>
    <source>
        <strain evidence="13">MRouAeg1</strain>
        <tissue evidence="13">Muscle</tissue>
    </source>
</reference>
<proteinExistence type="inferred from homology"/>
<evidence type="ECO:0000256" key="12">
    <source>
        <dbReference type="ARBA" id="ARBA00093475"/>
    </source>
</evidence>
<dbReference type="SUPFAM" id="SSF50978">
    <property type="entry name" value="WD40 repeat-like"/>
    <property type="match status" value="1"/>
</dbReference>
<comment type="caution">
    <text evidence="13">The sequence shown here is derived from an EMBL/GenBank/DDBJ whole genome shotgun (WGS) entry which is preliminary data.</text>
</comment>
<dbReference type="GO" id="GO:0090090">
    <property type="term" value="P:negative regulation of canonical Wnt signaling pathway"/>
    <property type="evidence" value="ECO:0007669"/>
    <property type="project" value="TreeGrafter"/>
</dbReference>
<dbReference type="EMBL" id="JACASE010000016">
    <property type="protein sequence ID" value="KAF6402696.1"/>
    <property type="molecule type" value="Genomic_DNA"/>
</dbReference>
<dbReference type="PRINTS" id="PR01850">
    <property type="entry name" value="GROUCHOFAMLY"/>
</dbReference>
<protein>
    <recommendedName>
        <fullName evidence="11">Transducin-like enhancer protein 6</fullName>
    </recommendedName>
</protein>
<dbReference type="PANTHER" id="PTHR10814:SF2">
    <property type="entry name" value="TRANSDUCIN-LIKE ENHANCER PROTEIN 6"/>
    <property type="match status" value="1"/>
</dbReference>
<dbReference type="GO" id="GO:0140095">
    <property type="term" value="C:cytoplasmic lattice"/>
    <property type="evidence" value="ECO:0007669"/>
    <property type="project" value="UniProtKB-ARBA"/>
</dbReference>
<keyword evidence="5" id="KW-0597">Phosphoprotein</keyword>
<keyword evidence="6" id="KW-0853">WD repeat</keyword>
<sequence>MSPGGTRSRVAQAPAGRGCRLMKPICWDPEEFEDTWKRPDALPRPSNKLAVPCRVERKRVLRHGEPVLAAAVSSFTRHAFTCGRSGVKVWSLVRQVAEDRLPESHLPVQTRGAYLRTCLLFSNSTTLLTGGHNLAGVSVWDLTAPTLHAGAELPCAGLTCQALAASLADSLAFAGFTNGTVRIWDLRDHSVVRDLLGPPNGAKSISVKGQNIWAGGLDACLRCWDLRAPGEPQEHQFESQIISMSPSPREDWLLVGTANGQQWLQPTCGGEKRLVGCKASTILGLKFSPLGWWWVSVGMDNLVSICSMPRGAVVVQVPETSSVTCCDVSLNNRLVVTGSRDHASVYQIAY</sequence>
<dbReference type="Proteomes" id="UP000593571">
    <property type="component" value="Unassembled WGS sequence"/>
</dbReference>
<keyword evidence="9" id="KW-0804">Transcription</keyword>
<evidence type="ECO:0000256" key="11">
    <source>
        <dbReference type="ARBA" id="ARBA00073393"/>
    </source>
</evidence>